<dbReference type="Gene3D" id="3.30.300.30">
    <property type="match status" value="1"/>
</dbReference>
<accession>A0ABS4JDY1</accession>
<proteinExistence type="inferred from homology"/>
<dbReference type="InterPro" id="IPR042099">
    <property type="entry name" value="ANL_N_sf"/>
</dbReference>
<dbReference type="InterPro" id="IPR020845">
    <property type="entry name" value="AMP-binding_CS"/>
</dbReference>
<dbReference type="InterPro" id="IPR045851">
    <property type="entry name" value="AMP-bd_C_sf"/>
</dbReference>
<feature type="domain" description="AMP-binding enzyme C-terminal" evidence="4">
    <location>
        <begin position="403"/>
        <end position="478"/>
    </location>
</feature>
<evidence type="ECO:0000259" key="3">
    <source>
        <dbReference type="Pfam" id="PF00501"/>
    </source>
</evidence>
<dbReference type="PANTHER" id="PTHR43201:SF5">
    <property type="entry name" value="MEDIUM-CHAIN ACYL-COA LIGASE ACSF2, MITOCHONDRIAL"/>
    <property type="match status" value="1"/>
</dbReference>
<dbReference type="InterPro" id="IPR000873">
    <property type="entry name" value="AMP-dep_synth/lig_dom"/>
</dbReference>
<sequence>MNLMMSLLRHAEQTPDAIALSTEHKDLTYSALIHRMKTIAEGLKPYIHTRDKIAILSSNRIEFIEVFLGAVFAGAIPVPLDPKWSPTELDMVLKQCQPAVIFAEDEHASDITKLDLDIQLFTFNDASTHAYEKWLSTLTPAMDTDRLNDLLFIGFTSGTTGIPKGFMRSHTSWIHSFEATIEAFQLHSMEHFIAPGPLVHSLSLFALMQSLYLGATFHLMQHFDASIVVEKCTTFPEMIMYVVPTMIESILQQPIPEQMRIQALISSGGTWSEASKKRCKEVFANTKLYEYYGSSEASYISFMDVYTENKQGSVGIPFQGVEVSIRDDDFKEVPTGTIGQLYIRSHMVFSGYYPDSVETASVFREGYLTLGDYVSVDHDGYLYIAGRVKNRMISGGLNIFPEEIETVLLKRPEIQEVMVLGVPDPYWGEQVTVLVKWKGQDRLSLEDIKLYCRQYLASYKAPKQLFTIEQFIYTSSGKLARQMMKDMVQRRSL</sequence>
<dbReference type="Pfam" id="PF13193">
    <property type="entry name" value="AMP-binding_C"/>
    <property type="match status" value="1"/>
</dbReference>
<dbReference type="InterPro" id="IPR025110">
    <property type="entry name" value="AMP-bd_C"/>
</dbReference>
<evidence type="ECO:0000259" key="4">
    <source>
        <dbReference type="Pfam" id="PF13193"/>
    </source>
</evidence>
<feature type="domain" description="AMP-dependent synthetase/ligase" evidence="3">
    <location>
        <begin position="9"/>
        <end position="353"/>
    </location>
</feature>
<dbReference type="EMBL" id="JAGGLD010000001">
    <property type="protein sequence ID" value="MBP1999903.1"/>
    <property type="molecule type" value="Genomic_DNA"/>
</dbReference>
<keyword evidence="2 5" id="KW-0436">Ligase</keyword>
<dbReference type="Gene3D" id="3.40.50.12780">
    <property type="entry name" value="N-terminal domain of ligase-like"/>
    <property type="match status" value="1"/>
</dbReference>
<evidence type="ECO:0000313" key="5">
    <source>
        <dbReference type="EMBL" id="MBP1999903.1"/>
    </source>
</evidence>
<evidence type="ECO:0000256" key="1">
    <source>
        <dbReference type="ARBA" id="ARBA00006432"/>
    </source>
</evidence>
<dbReference type="EC" id="6.2.1.3" evidence="5"/>
<evidence type="ECO:0000256" key="2">
    <source>
        <dbReference type="ARBA" id="ARBA00022598"/>
    </source>
</evidence>
<comment type="similarity">
    <text evidence="1">Belongs to the ATP-dependent AMP-binding enzyme family.</text>
</comment>
<name>A0ABS4JDY1_9BACL</name>
<dbReference type="GO" id="GO:0004467">
    <property type="term" value="F:long-chain fatty acid-CoA ligase activity"/>
    <property type="evidence" value="ECO:0007669"/>
    <property type="project" value="UniProtKB-EC"/>
</dbReference>
<dbReference type="PANTHER" id="PTHR43201">
    <property type="entry name" value="ACYL-COA SYNTHETASE"/>
    <property type="match status" value="1"/>
</dbReference>
<organism evidence="5 6">
    <name type="scientific">Paenibacillus shirakamiensis</name>
    <dbReference type="NCBI Taxonomy" id="1265935"/>
    <lineage>
        <taxon>Bacteria</taxon>
        <taxon>Bacillati</taxon>
        <taxon>Bacillota</taxon>
        <taxon>Bacilli</taxon>
        <taxon>Bacillales</taxon>
        <taxon>Paenibacillaceae</taxon>
        <taxon>Paenibacillus</taxon>
    </lineage>
</organism>
<gene>
    <name evidence="5" type="ORF">J2Z69_000922</name>
</gene>
<protein>
    <submittedName>
        <fullName evidence="5">Long-chain acyl-CoA synthetase</fullName>
        <ecNumber evidence="5">6.2.1.3</ecNumber>
    </submittedName>
</protein>
<keyword evidence="6" id="KW-1185">Reference proteome</keyword>
<dbReference type="SUPFAM" id="SSF56801">
    <property type="entry name" value="Acetyl-CoA synthetase-like"/>
    <property type="match status" value="1"/>
</dbReference>
<dbReference type="Proteomes" id="UP001519288">
    <property type="component" value="Unassembled WGS sequence"/>
</dbReference>
<evidence type="ECO:0000313" key="6">
    <source>
        <dbReference type="Proteomes" id="UP001519288"/>
    </source>
</evidence>
<dbReference type="PROSITE" id="PS00455">
    <property type="entry name" value="AMP_BINDING"/>
    <property type="match status" value="1"/>
</dbReference>
<comment type="caution">
    <text evidence="5">The sequence shown here is derived from an EMBL/GenBank/DDBJ whole genome shotgun (WGS) entry which is preliminary data.</text>
</comment>
<dbReference type="Pfam" id="PF00501">
    <property type="entry name" value="AMP-binding"/>
    <property type="match status" value="1"/>
</dbReference>
<reference evidence="5 6" key="1">
    <citation type="submission" date="2021-03" db="EMBL/GenBank/DDBJ databases">
        <title>Genomic Encyclopedia of Type Strains, Phase IV (KMG-IV): sequencing the most valuable type-strain genomes for metagenomic binning, comparative biology and taxonomic classification.</title>
        <authorList>
            <person name="Goeker M."/>
        </authorList>
    </citation>
    <scope>NUCLEOTIDE SEQUENCE [LARGE SCALE GENOMIC DNA]</scope>
    <source>
        <strain evidence="5 6">DSM 26806</strain>
    </source>
</reference>